<evidence type="ECO:0000313" key="2">
    <source>
        <dbReference type="Proteomes" id="UP000092691"/>
    </source>
</evidence>
<accession>A0A1B1CND7</accession>
<organism evidence="1 2">
    <name type="scientific">Rhizobium leguminosarum</name>
    <dbReference type="NCBI Taxonomy" id="384"/>
    <lineage>
        <taxon>Bacteria</taxon>
        <taxon>Pseudomonadati</taxon>
        <taxon>Pseudomonadota</taxon>
        <taxon>Alphaproteobacteria</taxon>
        <taxon>Hyphomicrobiales</taxon>
        <taxon>Rhizobiaceae</taxon>
        <taxon>Rhizobium/Agrobacterium group</taxon>
        <taxon>Rhizobium</taxon>
    </lineage>
</organism>
<name>A0A1B1CND7_RHILE</name>
<proteinExistence type="predicted"/>
<reference evidence="1 2" key="1">
    <citation type="submission" date="2016-06" db="EMBL/GenBank/DDBJ databases">
        <title>Microsymbionts genomes from the relict species Vavilovia formosa.</title>
        <authorList>
            <person name="Chirak E."/>
            <person name="Kimeklis A."/>
            <person name="Andronov E."/>
        </authorList>
    </citation>
    <scope>NUCLEOTIDE SEQUENCE [LARGE SCALE GENOMIC DNA]</scope>
    <source>
        <strain evidence="1 2">Vaf10</strain>
        <plasmid evidence="2">Plasmid unnamed6</plasmid>
    </source>
</reference>
<evidence type="ECO:0000313" key="1">
    <source>
        <dbReference type="EMBL" id="ANP91277.1"/>
    </source>
</evidence>
<protein>
    <submittedName>
        <fullName evidence="1">Uncharacterized protein</fullName>
    </submittedName>
</protein>
<dbReference type="Proteomes" id="UP000092691">
    <property type="component" value="Plasmid unnamed6"/>
</dbReference>
<dbReference type="EMBL" id="CP016291">
    <property type="protein sequence ID" value="ANP91277.1"/>
    <property type="molecule type" value="Genomic_DNA"/>
</dbReference>
<sequence length="140" mass="15670">MTPPTFGKSSADVLNTDFVTELYRAANEVGKPTAFEKRRLIERAVTTVKPMRVQIAFSSPPRRDGQDILVDIATVGGEIVSAPNQIVSHALLEAADLIRTLKIVPQRTAPTNRAHSSFRWRVRPGGQEMNEFHREGEYNR</sequence>
<keyword evidence="1" id="KW-0614">Plasmid</keyword>
<geneLocation type="plasmid" evidence="1 2">
    <name>unnamed6</name>
</geneLocation>
<gene>
    <name evidence="1" type="ORF">BA011_37280</name>
</gene>
<dbReference type="AlphaFoldDB" id="A0A1B1CND7"/>